<feature type="signal peptide" evidence="7">
    <location>
        <begin position="1"/>
        <end position="20"/>
    </location>
</feature>
<evidence type="ECO:0000256" key="1">
    <source>
        <dbReference type="ARBA" id="ARBA00022729"/>
    </source>
</evidence>
<feature type="compositionally biased region" description="Polar residues" evidence="6">
    <location>
        <begin position="470"/>
        <end position="482"/>
    </location>
</feature>
<accession>A0A075USQ5</accession>
<dbReference type="InterPro" id="IPR050713">
    <property type="entry name" value="RTP_Phos/Ushers"/>
</dbReference>
<dbReference type="CDD" id="cd00063">
    <property type="entry name" value="FN3"/>
    <property type="match status" value="6"/>
</dbReference>
<evidence type="ECO:0000256" key="7">
    <source>
        <dbReference type="SAM" id="SignalP"/>
    </source>
</evidence>
<keyword evidence="5" id="KW-0624">Polysaccharide degradation</keyword>
<dbReference type="KEGG" id="aja:AJAP_15650"/>
<dbReference type="EMBL" id="CP008953">
    <property type="protein sequence ID" value="AIG76003.1"/>
    <property type="molecule type" value="Genomic_DNA"/>
</dbReference>
<evidence type="ECO:0000313" key="9">
    <source>
        <dbReference type="EMBL" id="AIG76003.1"/>
    </source>
</evidence>
<name>A0A075USQ5_9PSEU</name>
<feature type="domain" description="Fibronectin type-III" evidence="8">
    <location>
        <begin position="660"/>
        <end position="745"/>
    </location>
</feature>
<evidence type="ECO:0000256" key="5">
    <source>
        <dbReference type="ARBA" id="ARBA00023326"/>
    </source>
</evidence>
<sequence>MSTAALVTLGLTIGSGTSAAAPGELTQNYSCPFPLIGDQNVSVTIKTTQPSTIETGKLTPAIEITAVSNAGKTATEGLRLVGAESIKGTAKATSTVTMPGSQGTMTVKVDSDVPKQPIPAAGNDLVVNATGSAPALRFDQPGTATLAVNNLQLVMTPLKADGTETGLGTFTSDCTLAAGAETVLQTYTVTGSPVTPEAVVGSGNHPPLKQVYSCPFPLIGNQDVTVDINATLPNSIPVGQFTPKIDITAVSNAGSTATEGLRLVGAETIKGSALATSLVSSPQGHLAVGVPTAVPQQPIPPKGNDLVINATGSAPSLRFDQPGTATLSVHDLVLTMTPLTASGAETGLGTFVADCTPASGQANVLHTFTVTAAADTTAPSAPGAVTVGDVTQNSVALSWGAATDNVAVTGYDVYSGANLVKSVTGTSATVDGLTPDTEYSFTVKAKDAAGNVSPATAPATARTAKAPDTQAPTTPANVHSTGTTQTSVTLAWDASSDNVGVTGYDVLKGSEVVKSVTEPQATIDGLTADTEYSFTVVAKDAAGNPSAASAAVTARTQAAPDTQAPGAPGNPRSTGTSASSVGLAWDASSDNVGVTGYDVYNGATLVKSVTETSATVDGLAADTEYTFTVVAKDAAGNKSEPSAPVTARTATAPDTEAPSVPAGLATTDVTQSSVALSWTASSDNVGVVGYDVFNGGTLVKSVTGTSATVDGLAPDTEYSFTVVAKDAAGNVSAPSAAATARTQAAPDTQAPAAPGNPRSTGTTQTSVNLEWNAATDNVGVTGYDVFNGATLVKSVAGTSATVDGLTADTEYSFTVVAKDAAGNASTPSAAVTVRTQAAPDTVAPGVPGNPLSTGTTQTSVSLAWDAATDNVGVTGYDVLKGTEVVKSVTGTSATVDGLTADTEYTFTVVAKDAAGNKSAASAPVTAKTKPSTSPVVKYSYDLTGKTQLKKLSGPIDLRGGINAAINLANGTFEADLTLNPTSANLTLWGFVPVNAKIEFASAGKTTGTLAGGVLKSTSAVTVKLPRISVFGFPVSASAKCQTKTPAQIPLQSKAGFDPLAGGKLTGSYTLPPLQGCGFLNDIITAVTSGPGNTVEVNLKPRPVG</sequence>
<evidence type="ECO:0000256" key="2">
    <source>
        <dbReference type="ARBA" id="ARBA00022801"/>
    </source>
</evidence>
<feature type="compositionally biased region" description="Low complexity" evidence="6">
    <location>
        <begin position="548"/>
        <end position="559"/>
    </location>
</feature>
<keyword evidence="3" id="KW-0119">Carbohydrate metabolism</keyword>
<keyword evidence="2" id="KW-0378">Hydrolase</keyword>
<evidence type="ECO:0000256" key="3">
    <source>
        <dbReference type="ARBA" id="ARBA00023277"/>
    </source>
</evidence>
<feature type="region of interest" description="Disordered" evidence="6">
    <location>
        <begin position="636"/>
        <end position="659"/>
    </location>
</feature>
<dbReference type="InterPro" id="IPR003961">
    <property type="entry name" value="FN3_dom"/>
</dbReference>
<dbReference type="FunFam" id="2.60.40.10:FF:001114">
    <property type="entry name" value="Chitinase A1"/>
    <property type="match status" value="1"/>
</dbReference>
<dbReference type="InterPro" id="IPR036116">
    <property type="entry name" value="FN3_sf"/>
</dbReference>
<feature type="compositionally biased region" description="Polar residues" evidence="6">
    <location>
        <begin position="571"/>
        <end position="580"/>
    </location>
</feature>
<evidence type="ECO:0000256" key="4">
    <source>
        <dbReference type="ARBA" id="ARBA00023295"/>
    </source>
</evidence>
<dbReference type="PROSITE" id="PS50853">
    <property type="entry name" value="FN3"/>
    <property type="match status" value="6"/>
</dbReference>
<gene>
    <name evidence="9" type="ORF">AJAP_15650</name>
</gene>
<dbReference type="PANTHER" id="PTHR46957">
    <property type="entry name" value="CYTOKINE RECEPTOR"/>
    <property type="match status" value="1"/>
</dbReference>
<dbReference type="Pfam" id="PF00041">
    <property type="entry name" value="fn3"/>
    <property type="match status" value="6"/>
</dbReference>
<dbReference type="STRING" id="208439.AJAP_15650"/>
<feature type="domain" description="Fibronectin type-III" evidence="8">
    <location>
        <begin position="474"/>
        <end position="559"/>
    </location>
</feature>
<dbReference type="SUPFAM" id="SSF49265">
    <property type="entry name" value="Fibronectin type III"/>
    <property type="match status" value="4"/>
</dbReference>
<feature type="domain" description="Fibronectin type-III" evidence="8">
    <location>
        <begin position="753"/>
        <end position="838"/>
    </location>
</feature>
<proteinExistence type="predicted"/>
<feature type="region of interest" description="Disordered" evidence="6">
    <location>
        <begin position="548"/>
        <end position="580"/>
    </location>
</feature>
<dbReference type="GO" id="GO:0000272">
    <property type="term" value="P:polysaccharide catabolic process"/>
    <property type="evidence" value="ECO:0007669"/>
    <property type="project" value="UniProtKB-KW"/>
</dbReference>
<feature type="domain" description="Fibronectin type-III" evidence="8">
    <location>
        <begin position="846"/>
        <end position="931"/>
    </location>
</feature>
<dbReference type="RefSeq" id="WP_228694950.1">
    <property type="nucleotide sequence ID" value="NZ_CP008953.1"/>
</dbReference>
<feature type="domain" description="Fibronectin type-III" evidence="8">
    <location>
        <begin position="567"/>
        <end position="654"/>
    </location>
</feature>
<keyword evidence="1 7" id="KW-0732">Signal</keyword>
<dbReference type="SMART" id="SM00060">
    <property type="entry name" value="FN3"/>
    <property type="match status" value="6"/>
</dbReference>
<dbReference type="Gene3D" id="2.60.40.10">
    <property type="entry name" value="Immunoglobulins"/>
    <property type="match status" value="6"/>
</dbReference>
<dbReference type="eggNOG" id="COG4733">
    <property type="taxonomic scope" value="Bacteria"/>
</dbReference>
<dbReference type="Pfam" id="PF20611">
    <property type="entry name" value="DUF6801"/>
    <property type="match status" value="2"/>
</dbReference>
<feature type="chain" id="PRO_5001710037" evidence="7">
    <location>
        <begin position="21"/>
        <end position="1104"/>
    </location>
</feature>
<dbReference type="InterPro" id="IPR013783">
    <property type="entry name" value="Ig-like_fold"/>
</dbReference>
<evidence type="ECO:0000259" key="8">
    <source>
        <dbReference type="PROSITE" id="PS50853"/>
    </source>
</evidence>
<protein>
    <submittedName>
        <fullName evidence="9">Conserved putative secreted protein</fullName>
    </submittedName>
</protein>
<keyword evidence="10" id="KW-1185">Reference proteome</keyword>
<feature type="compositionally biased region" description="Low complexity" evidence="6">
    <location>
        <begin position="454"/>
        <end position="467"/>
    </location>
</feature>
<evidence type="ECO:0000313" key="10">
    <source>
        <dbReference type="Proteomes" id="UP000028492"/>
    </source>
</evidence>
<reference evidence="9 10" key="1">
    <citation type="journal article" date="2014" name="J. Biotechnol.">
        <title>Complete genome sequence of the actinobacterium Amycolatopsis japonica MG417-CF17(T) (=DSM 44213T) producing (S,S)-N,N'-ethylenediaminedisuccinic acid.</title>
        <authorList>
            <person name="Stegmann E."/>
            <person name="Albersmeier A."/>
            <person name="Spohn M."/>
            <person name="Gert H."/>
            <person name="Weber T."/>
            <person name="Wohlleben W."/>
            <person name="Kalinowski J."/>
            <person name="Ruckert C."/>
        </authorList>
    </citation>
    <scope>NUCLEOTIDE SEQUENCE [LARGE SCALE GENOMIC DNA]</scope>
    <source>
        <strain evidence="10">MG417-CF17 (DSM 44213)</strain>
    </source>
</reference>
<dbReference type="AlphaFoldDB" id="A0A075USQ5"/>
<keyword evidence="4" id="KW-0326">Glycosidase</keyword>
<dbReference type="PANTHER" id="PTHR46957:SF3">
    <property type="entry name" value="CYTOKINE RECEPTOR"/>
    <property type="match status" value="1"/>
</dbReference>
<dbReference type="GO" id="GO:0016020">
    <property type="term" value="C:membrane"/>
    <property type="evidence" value="ECO:0007669"/>
    <property type="project" value="UniProtKB-SubCell"/>
</dbReference>
<dbReference type="InterPro" id="IPR046542">
    <property type="entry name" value="DUF6801"/>
</dbReference>
<feature type="region of interest" description="Disordered" evidence="6">
    <location>
        <begin position="734"/>
        <end position="764"/>
    </location>
</feature>
<feature type="domain" description="Fibronectin type-III" evidence="8">
    <location>
        <begin position="381"/>
        <end position="466"/>
    </location>
</feature>
<feature type="compositionally biased region" description="Low complexity" evidence="6">
    <location>
        <begin position="734"/>
        <end position="755"/>
    </location>
</feature>
<evidence type="ECO:0000256" key="6">
    <source>
        <dbReference type="SAM" id="MobiDB-lite"/>
    </source>
</evidence>
<dbReference type="Proteomes" id="UP000028492">
    <property type="component" value="Chromosome"/>
</dbReference>
<organism evidence="9 10">
    <name type="scientific">Amycolatopsis japonica</name>
    <dbReference type="NCBI Taxonomy" id="208439"/>
    <lineage>
        <taxon>Bacteria</taxon>
        <taxon>Bacillati</taxon>
        <taxon>Actinomycetota</taxon>
        <taxon>Actinomycetes</taxon>
        <taxon>Pseudonocardiales</taxon>
        <taxon>Pseudonocardiaceae</taxon>
        <taxon>Amycolatopsis</taxon>
        <taxon>Amycolatopsis japonica group</taxon>
    </lineage>
</organism>
<dbReference type="GO" id="GO:0016798">
    <property type="term" value="F:hydrolase activity, acting on glycosyl bonds"/>
    <property type="evidence" value="ECO:0007669"/>
    <property type="project" value="UniProtKB-KW"/>
</dbReference>
<dbReference type="HOGENOM" id="CLU_283536_0_0_11"/>
<feature type="region of interest" description="Disordered" evidence="6">
    <location>
        <begin position="451"/>
        <end position="482"/>
    </location>
</feature>